<dbReference type="InterPro" id="IPR002575">
    <property type="entry name" value="Aminoglycoside_PTrfase"/>
</dbReference>
<evidence type="ECO:0000259" key="1">
    <source>
        <dbReference type="Pfam" id="PF01636"/>
    </source>
</evidence>
<dbReference type="Pfam" id="PF01636">
    <property type="entry name" value="APH"/>
    <property type="match status" value="1"/>
</dbReference>
<dbReference type="PANTHER" id="PTHR36091">
    <property type="entry name" value="ALTERED INHERITANCE OF MITOCHONDRIA PROTEIN 9, MITOCHONDRIAL"/>
    <property type="match status" value="1"/>
</dbReference>
<name>A0A4Y9ZHP7_9AGAM</name>
<feature type="domain" description="Aminoglycoside phosphotransferase" evidence="1">
    <location>
        <begin position="62"/>
        <end position="351"/>
    </location>
</feature>
<keyword evidence="3" id="KW-1185">Reference proteome</keyword>
<protein>
    <recommendedName>
        <fullName evidence="1">Aminoglycoside phosphotransferase domain-containing protein</fullName>
    </recommendedName>
</protein>
<dbReference type="InterPro" id="IPR011009">
    <property type="entry name" value="Kinase-like_dom_sf"/>
</dbReference>
<organism evidence="2 3">
    <name type="scientific">Hericium alpestre</name>
    <dbReference type="NCBI Taxonomy" id="135208"/>
    <lineage>
        <taxon>Eukaryota</taxon>
        <taxon>Fungi</taxon>
        <taxon>Dikarya</taxon>
        <taxon>Basidiomycota</taxon>
        <taxon>Agaricomycotina</taxon>
        <taxon>Agaricomycetes</taxon>
        <taxon>Russulales</taxon>
        <taxon>Hericiaceae</taxon>
        <taxon>Hericium</taxon>
    </lineage>
</organism>
<dbReference type="EMBL" id="SFCI01002191">
    <property type="protein sequence ID" value="TFY74266.1"/>
    <property type="molecule type" value="Genomic_DNA"/>
</dbReference>
<comment type="caution">
    <text evidence="2">The sequence shown here is derived from an EMBL/GenBank/DDBJ whole genome shotgun (WGS) entry which is preliminary data.</text>
</comment>
<dbReference type="OrthoDB" id="2831558at2759"/>
<dbReference type="InterPro" id="IPR051035">
    <property type="entry name" value="Mito_inheritance_9"/>
</dbReference>
<dbReference type="AlphaFoldDB" id="A0A4Y9ZHP7"/>
<evidence type="ECO:0000313" key="2">
    <source>
        <dbReference type="EMBL" id="TFY74266.1"/>
    </source>
</evidence>
<dbReference type="STRING" id="135208.A0A4Y9ZHP7"/>
<dbReference type="Gene3D" id="3.30.200.20">
    <property type="entry name" value="Phosphorylase Kinase, domain 1"/>
    <property type="match status" value="1"/>
</dbReference>
<dbReference type="PANTHER" id="PTHR36091:SF2">
    <property type="entry name" value="AMINOGLYCOSIDE PHOSPHOTRANSFERASE DOMAIN-CONTAINING PROTEIN"/>
    <property type="match status" value="1"/>
</dbReference>
<gene>
    <name evidence="2" type="ORF">EWM64_g9746</name>
</gene>
<dbReference type="GO" id="GO:0005739">
    <property type="term" value="C:mitochondrion"/>
    <property type="evidence" value="ECO:0007669"/>
    <property type="project" value="TreeGrafter"/>
</dbReference>
<dbReference type="SUPFAM" id="SSF56112">
    <property type="entry name" value="Protein kinase-like (PK-like)"/>
    <property type="match status" value="1"/>
</dbReference>
<sequence>MLDPKSLMKDLESELFNYTTGRFLANDALRLRERRHVFDIPGLFSIIAKALHCKTEEIVGFRKLAEGGFNRIFLVTLDTGLQLVARIPYPILIPKAYALASEVATMDFLRSKGLPIPKVYAYSFTSKNEAETEYILMEYVEGTDLSQIWFDLKEDETISLMDQLAKVESTMMSISFPAGGSIYYARDLKELSGNEGMPLEEENEGIPLDEQIKSISLEKERFCIGPDVSVPLWYGRREQLDVFRGPYEDAKSVLVTGAKKELAYLDQFGSPRVPYQHFRREYYNYEKQPPSDHAKNLRRYLRLAPFLVPEDDSLSAFCIRHPDVTDSNLKVSTDSSGLQILSILDWQYAVVLPLFLHAGMPDVIQNEEDEVSRSMIKPKLPDDFDKLPEEKQEWEMELLRGRLVHYHYNLSTAVYNRIHHKGLVYPLNTFRRRIFNHAIAVWEGETIKLLYALIDMVSGWPSFAKDGTPCPVVFTEDEIAAAEKLYQALAQADMSEKTLRDNVGYGAETWVPVAHYEEAKAFGQEIKRRTLEACAEDEETTEEVYAVVDANWPLDDMDEKELEEYK</sequence>
<reference evidence="2 3" key="1">
    <citation type="submission" date="2019-02" db="EMBL/GenBank/DDBJ databases">
        <title>Genome sequencing of the rare red list fungi Hericium alpestre (H. flagellum).</title>
        <authorList>
            <person name="Buettner E."/>
            <person name="Kellner H."/>
        </authorList>
    </citation>
    <scope>NUCLEOTIDE SEQUENCE [LARGE SCALE GENOMIC DNA]</scope>
    <source>
        <strain evidence="2 3">DSM 108284</strain>
    </source>
</reference>
<accession>A0A4Y9ZHP7</accession>
<proteinExistence type="predicted"/>
<evidence type="ECO:0000313" key="3">
    <source>
        <dbReference type="Proteomes" id="UP000298061"/>
    </source>
</evidence>
<dbReference type="Proteomes" id="UP000298061">
    <property type="component" value="Unassembled WGS sequence"/>
</dbReference>